<feature type="transmembrane region" description="Helical" evidence="1">
    <location>
        <begin position="91"/>
        <end position="110"/>
    </location>
</feature>
<gene>
    <name evidence="2" type="ORF">JCM19235_4321</name>
</gene>
<feature type="transmembrane region" description="Helical" evidence="1">
    <location>
        <begin position="194"/>
        <end position="213"/>
    </location>
</feature>
<evidence type="ECO:0008006" key="4">
    <source>
        <dbReference type="Google" id="ProtNLM"/>
    </source>
</evidence>
<sequence length="246" mass="26886">MVFSVFQFIITSLLAMICARTIGVTEGDIPVLAVMIPALWILPQGGVAGLMLLASMVVYGLTLPLQSIAMSVAVWILIPVFMVAFSKRSNIWIVSIVGLIVLTLNVGIMLTQSAGKLGGTPMVTLVQAFSVFVAWYAAKNWKGSTEHSWWSLFLILPIWAAGLPYAALISLCMTGMLASMESLGRLKTFKWNKLLCWTLPTVGFAAIVVVPTIDVPKPVFVVWLCLLGTAWMTDYILNIDDEQQET</sequence>
<feature type="transmembrane region" description="Helical" evidence="1">
    <location>
        <begin position="29"/>
        <end position="53"/>
    </location>
</feature>
<keyword evidence="3" id="KW-1185">Reference proteome</keyword>
<feature type="transmembrane region" description="Helical" evidence="1">
    <location>
        <begin position="117"/>
        <end position="137"/>
    </location>
</feature>
<evidence type="ECO:0000313" key="3">
    <source>
        <dbReference type="Proteomes" id="UP000029228"/>
    </source>
</evidence>
<keyword evidence="1" id="KW-1133">Transmembrane helix</keyword>
<feature type="transmembrane region" description="Helical" evidence="1">
    <location>
        <begin position="219"/>
        <end position="237"/>
    </location>
</feature>
<reference evidence="2 3" key="1">
    <citation type="submission" date="2014-09" db="EMBL/GenBank/DDBJ databases">
        <title>Vibrio maritimus JCM 19235. (C45) whole genome shotgun sequence.</title>
        <authorList>
            <person name="Sawabe T."/>
            <person name="Meirelles P."/>
            <person name="Nakanishi M."/>
            <person name="Sayaka M."/>
            <person name="Hattori M."/>
            <person name="Ohkuma M."/>
        </authorList>
    </citation>
    <scope>NUCLEOTIDE SEQUENCE [LARGE SCALE GENOMIC DNA]</scope>
    <source>
        <strain evidence="3">JCM19235</strain>
    </source>
</reference>
<evidence type="ECO:0000313" key="2">
    <source>
        <dbReference type="EMBL" id="GAL20121.1"/>
    </source>
</evidence>
<dbReference type="RefSeq" id="WP_042474204.1">
    <property type="nucleotide sequence ID" value="NZ_CP090438.1"/>
</dbReference>
<dbReference type="Proteomes" id="UP000029228">
    <property type="component" value="Unassembled WGS sequence"/>
</dbReference>
<accession>A0A090RXX3</accession>
<dbReference type="OrthoDB" id="5829628at2"/>
<dbReference type="AlphaFoldDB" id="A0A090RXX3"/>
<feature type="transmembrane region" description="Helical" evidence="1">
    <location>
        <begin position="65"/>
        <end position="85"/>
    </location>
</feature>
<comment type="caution">
    <text evidence="2">The sequence shown here is derived from an EMBL/GenBank/DDBJ whole genome shotgun (WGS) entry which is preliminary data.</text>
</comment>
<name>A0A090RXX3_9VIBR</name>
<dbReference type="EMBL" id="BBMR01000005">
    <property type="protein sequence ID" value="GAL20121.1"/>
    <property type="molecule type" value="Genomic_DNA"/>
</dbReference>
<proteinExistence type="predicted"/>
<feature type="transmembrane region" description="Helical" evidence="1">
    <location>
        <begin position="149"/>
        <end position="173"/>
    </location>
</feature>
<keyword evidence="1" id="KW-0472">Membrane</keyword>
<evidence type="ECO:0000256" key="1">
    <source>
        <dbReference type="SAM" id="Phobius"/>
    </source>
</evidence>
<protein>
    <recommendedName>
        <fullName evidence="4">Integral membrane protein</fullName>
    </recommendedName>
</protein>
<organism evidence="2 3">
    <name type="scientific">Vibrio maritimus</name>
    <dbReference type="NCBI Taxonomy" id="990268"/>
    <lineage>
        <taxon>Bacteria</taxon>
        <taxon>Pseudomonadati</taxon>
        <taxon>Pseudomonadota</taxon>
        <taxon>Gammaproteobacteria</taxon>
        <taxon>Vibrionales</taxon>
        <taxon>Vibrionaceae</taxon>
        <taxon>Vibrio</taxon>
    </lineage>
</organism>
<keyword evidence="1" id="KW-0812">Transmembrane</keyword>